<comment type="caution">
    <text evidence="13">The sequence shown here is derived from an EMBL/GenBank/DDBJ whole genome shotgun (WGS) entry which is preliminary data.</text>
</comment>
<keyword evidence="7" id="KW-0598">Phosphotransferase system</keyword>
<feature type="domain" description="PTS EIIA type-2" evidence="12">
    <location>
        <begin position="4"/>
        <end position="143"/>
    </location>
</feature>
<dbReference type="Gene3D" id="3.40.930.10">
    <property type="entry name" value="Mannitol-specific EII, Chain A"/>
    <property type="match status" value="1"/>
</dbReference>
<dbReference type="InterPro" id="IPR002178">
    <property type="entry name" value="PTS_EIIA_type-2_dom"/>
</dbReference>
<organism evidence="13 14">
    <name type="scientific">Homoserinibacter gongjuensis</name>
    <dbReference type="NCBI Taxonomy" id="1162968"/>
    <lineage>
        <taxon>Bacteria</taxon>
        <taxon>Bacillati</taxon>
        <taxon>Actinomycetota</taxon>
        <taxon>Actinomycetes</taxon>
        <taxon>Micrococcales</taxon>
        <taxon>Microbacteriaceae</taxon>
        <taxon>Homoserinibacter</taxon>
    </lineage>
</organism>
<evidence type="ECO:0000256" key="8">
    <source>
        <dbReference type="ARBA" id="ARBA00022777"/>
    </source>
</evidence>
<name>A0ABQ6JUK9_9MICO</name>
<evidence type="ECO:0000256" key="1">
    <source>
        <dbReference type="ARBA" id="ARBA00002434"/>
    </source>
</evidence>
<evidence type="ECO:0000256" key="4">
    <source>
        <dbReference type="ARBA" id="ARBA00022553"/>
    </source>
</evidence>
<dbReference type="PROSITE" id="PS51094">
    <property type="entry name" value="PTS_EIIA_TYPE_2"/>
    <property type="match status" value="1"/>
</dbReference>
<keyword evidence="14" id="KW-1185">Reference proteome</keyword>
<keyword evidence="4" id="KW-0597">Phosphoprotein</keyword>
<dbReference type="Pfam" id="PF00359">
    <property type="entry name" value="PTS_EIIA_2"/>
    <property type="match status" value="1"/>
</dbReference>
<dbReference type="PROSITE" id="PS00372">
    <property type="entry name" value="PTS_EIIA_TYPE_2_HIS"/>
    <property type="match status" value="1"/>
</dbReference>
<evidence type="ECO:0000259" key="12">
    <source>
        <dbReference type="PROSITE" id="PS51094"/>
    </source>
</evidence>
<dbReference type="CDD" id="cd00211">
    <property type="entry name" value="PTS_IIA_fru"/>
    <property type="match status" value="1"/>
</dbReference>
<evidence type="ECO:0000313" key="13">
    <source>
        <dbReference type="EMBL" id="GMA91186.1"/>
    </source>
</evidence>
<reference evidence="14" key="1">
    <citation type="journal article" date="2019" name="Int. J. Syst. Evol. Microbiol.">
        <title>The Global Catalogue of Microorganisms (GCM) 10K type strain sequencing project: providing services to taxonomists for standard genome sequencing and annotation.</title>
        <authorList>
            <consortium name="The Broad Institute Genomics Platform"/>
            <consortium name="The Broad Institute Genome Sequencing Center for Infectious Disease"/>
            <person name="Wu L."/>
            <person name="Ma J."/>
        </authorList>
    </citation>
    <scope>NUCLEOTIDE SEQUENCE [LARGE SCALE GENOMIC DNA]</scope>
    <source>
        <strain evidence="14">NBRC 108755</strain>
    </source>
</reference>
<evidence type="ECO:0000256" key="10">
    <source>
        <dbReference type="ARBA" id="ARBA00030956"/>
    </source>
</evidence>
<dbReference type="InterPro" id="IPR050893">
    <property type="entry name" value="Sugar_PTS"/>
</dbReference>
<comment type="function">
    <text evidence="1">The phosphoenolpyruvate-dependent sugar phosphotransferase system (sugar PTS), a major carbohydrate active transport system, catalyzes the phosphorylation of incoming sugar substrates concomitantly with their translocation across the cell membrane. The enzyme II CmtAB PTS system is involved in D-mannitol transport.</text>
</comment>
<keyword evidence="5" id="KW-0762">Sugar transport</keyword>
<gene>
    <name evidence="13" type="ORF">GCM10025869_17150</name>
</gene>
<dbReference type="PANTHER" id="PTHR30181:SF2">
    <property type="entry name" value="PTS SYSTEM MANNITOL-SPECIFIC EIICBA COMPONENT"/>
    <property type="match status" value="1"/>
</dbReference>
<dbReference type="Proteomes" id="UP001157069">
    <property type="component" value="Unassembled WGS sequence"/>
</dbReference>
<evidence type="ECO:0000256" key="9">
    <source>
        <dbReference type="ARBA" id="ARBA00029908"/>
    </source>
</evidence>
<evidence type="ECO:0000256" key="5">
    <source>
        <dbReference type="ARBA" id="ARBA00022597"/>
    </source>
</evidence>
<dbReference type="SUPFAM" id="SSF55804">
    <property type="entry name" value="Phoshotransferase/anion transport protein"/>
    <property type="match status" value="1"/>
</dbReference>
<evidence type="ECO:0000256" key="2">
    <source>
        <dbReference type="ARBA" id="ARBA00014783"/>
    </source>
</evidence>
<proteinExistence type="predicted"/>
<evidence type="ECO:0000256" key="11">
    <source>
        <dbReference type="ARBA" id="ARBA00030962"/>
    </source>
</evidence>
<sequence>MSDDILTAERVVLADRTPTREEAIRDVGRLLVDAGAVQPGYVDSMLAREATVSTSMGNYLAIPHGTNEGREFIDRTALAVIRYPSAIDWGGDEVRFVVGIAGRENEHLEILGRIAVLFSDDDDVQALLAAPDATALFEIISAVNEA</sequence>
<keyword evidence="8" id="KW-0418">Kinase</keyword>
<evidence type="ECO:0000256" key="3">
    <source>
        <dbReference type="ARBA" id="ARBA00022448"/>
    </source>
</evidence>
<dbReference type="RefSeq" id="WP_284299402.1">
    <property type="nucleotide sequence ID" value="NZ_BSVA01000001.1"/>
</dbReference>
<evidence type="ECO:0000256" key="7">
    <source>
        <dbReference type="ARBA" id="ARBA00022683"/>
    </source>
</evidence>
<accession>A0ABQ6JUK9</accession>
<evidence type="ECO:0000313" key="14">
    <source>
        <dbReference type="Proteomes" id="UP001157069"/>
    </source>
</evidence>
<keyword evidence="3" id="KW-0813">Transport</keyword>
<dbReference type="EMBL" id="BSVA01000001">
    <property type="protein sequence ID" value="GMA91186.1"/>
    <property type="molecule type" value="Genomic_DNA"/>
</dbReference>
<dbReference type="PANTHER" id="PTHR30181">
    <property type="entry name" value="MANNITOL PERMEASE IIC COMPONENT"/>
    <property type="match status" value="1"/>
</dbReference>
<evidence type="ECO:0000256" key="6">
    <source>
        <dbReference type="ARBA" id="ARBA00022679"/>
    </source>
</evidence>
<dbReference type="InterPro" id="IPR016152">
    <property type="entry name" value="PTrfase/Anion_transptr"/>
</dbReference>
<protein>
    <recommendedName>
        <fullName evidence="2">Mannitol-specific phosphotransferase enzyme IIA component</fullName>
    </recommendedName>
    <alternativeName>
        <fullName evidence="10">EIIA</fullName>
    </alternativeName>
    <alternativeName>
        <fullName evidence="11">EIII</fullName>
    </alternativeName>
    <alternativeName>
        <fullName evidence="9">PTS system mannitol-specific EIIA component</fullName>
    </alternativeName>
</protein>
<keyword evidence="6" id="KW-0808">Transferase</keyword>